<evidence type="ECO:0008006" key="4">
    <source>
        <dbReference type="Google" id="ProtNLM"/>
    </source>
</evidence>
<evidence type="ECO:0000313" key="3">
    <source>
        <dbReference type="Proteomes" id="UP001490816"/>
    </source>
</evidence>
<gene>
    <name evidence="2" type="ORF">WMO39_09700</name>
</gene>
<accession>A0ABV1FB37</accession>
<protein>
    <recommendedName>
        <fullName evidence="4">Recombinase zinc beta ribbon domain-containing protein</fullName>
    </recommendedName>
</protein>
<dbReference type="RefSeq" id="WP_117950519.1">
    <property type="nucleotide sequence ID" value="NZ_JBBMEZ010000030.1"/>
</dbReference>
<keyword evidence="3" id="KW-1185">Reference proteome</keyword>
<sequence length="213" mass="24920">MVSTSYIDRYDRADGSQYRVRRQRYICTNKAMKRGACDGQSAYVAHKIDGAVLATLKDYLAKIKSTPKDIALEKRYKSEISEYKRKQTKLEKEIDKLKRQVVELSAEIGRSLLGESRFTPDMLSTSIDNTNDILHKKEIELSDIKYKLTNQQNAMGKLDFYYSQFRTWADEFDNSTMEQKKMIVCQLIKEVRVARGYELEIVFDLNYEQFLSK</sequence>
<feature type="coiled-coil region" evidence="1">
    <location>
        <begin position="73"/>
        <end position="107"/>
    </location>
</feature>
<comment type="caution">
    <text evidence="2">The sequence shown here is derived from an EMBL/GenBank/DDBJ whole genome shotgun (WGS) entry which is preliminary data.</text>
</comment>
<reference evidence="2 3" key="1">
    <citation type="submission" date="2024-03" db="EMBL/GenBank/DDBJ databases">
        <title>Human intestinal bacterial collection.</title>
        <authorList>
            <person name="Pauvert C."/>
            <person name="Hitch T.C.A."/>
            <person name="Clavel T."/>
        </authorList>
    </citation>
    <scope>NUCLEOTIDE SEQUENCE [LARGE SCALE GENOMIC DNA]</scope>
    <source>
        <strain evidence="2 3">CLA-JM-H38</strain>
    </source>
</reference>
<organism evidence="2 3">
    <name type="scientific">Ruminococcoides intestinale</name>
    <dbReference type="NCBI Taxonomy" id="3133162"/>
    <lineage>
        <taxon>Bacteria</taxon>
        <taxon>Bacillati</taxon>
        <taxon>Bacillota</taxon>
        <taxon>Clostridia</taxon>
        <taxon>Eubacteriales</taxon>
        <taxon>Oscillospiraceae</taxon>
        <taxon>Ruminococcoides</taxon>
    </lineage>
</organism>
<proteinExistence type="predicted"/>
<evidence type="ECO:0000256" key="1">
    <source>
        <dbReference type="SAM" id="Coils"/>
    </source>
</evidence>
<dbReference type="EMBL" id="JBBMEZ010000030">
    <property type="protein sequence ID" value="MEQ2470594.1"/>
    <property type="molecule type" value="Genomic_DNA"/>
</dbReference>
<dbReference type="Proteomes" id="UP001490816">
    <property type="component" value="Unassembled WGS sequence"/>
</dbReference>
<name>A0ABV1FB37_9FIRM</name>
<keyword evidence="1" id="KW-0175">Coiled coil</keyword>
<evidence type="ECO:0000313" key="2">
    <source>
        <dbReference type="EMBL" id="MEQ2470594.1"/>
    </source>
</evidence>